<keyword evidence="3" id="KW-1185">Reference proteome</keyword>
<keyword evidence="1" id="KW-0812">Transmembrane</keyword>
<gene>
    <name evidence="2" type="ORF">LZG35_06000</name>
</gene>
<reference evidence="2" key="1">
    <citation type="submission" date="2022-01" db="EMBL/GenBank/DDBJ databases">
        <authorList>
            <person name="Karlyshev A.V."/>
            <person name="Jaspars M."/>
        </authorList>
    </citation>
    <scope>NUCLEOTIDE SEQUENCE</scope>
    <source>
        <strain evidence="2">AGSA3-2</strain>
    </source>
</reference>
<accession>A0A9Q3ZBZ7</accession>
<dbReference type="EMBL" id="JAJVKT010000005">
    <property type="protein sequence ID" value="MCE7508183.1"/>
    <property type="molecule type" value="Genomic_DNA"/>
</dbReference>
<feature type="transmembrane region" description="Helical" evidence="1">
    <location>
        <begin position="32"/>
        <end position="49"/>
    </location>
</feature>
<keyword evidence="1" id="KW-1133">Transmembrane helix</keyword>
<sequence>MNKKPLYLFFVIFALMFFASMALMLFADRTLYLAPIIGLAGMIWALLRLRGVTRIGGITIGRND</sequence>
<dbReference type="Proteomes" id="UP001107961">
    <property type="component" value="Unassembled WGS sequence"/>
</dbReference>
<dbReference type="RefSeq" id="WP_022994856.1">
    <property type="nucleotide sequence ID" value="NZ_CBDDTQ010000006.1"/>
</dbReference>
<proteinExistence type="predicted"/>
<name>A0A9Q3ZBZ7_9GAMM</name>
<feature type="transmembrane region" description="Helical" evidence="1">
    <location>
        <begin position="7"/>
        <end position="26"/>
    </location>
</feature>
<dbReference type="AlphaFoldDB" id="A0A9Q3ZBZ7"/>
<organism evidence="2 3">
    <name type="scientific">Alloalcanivorax xenomutans</name>
    <dbReference type="NCBI Taxonomy" id="1094342"/>
    <lineage>
        <taxon>Bacteria</taxon>
        <taxon>Pseudomonadati</taxon>
        <taxon>Pseudomonadota</taxon>
        <taxon>Gammaproteobacteria</taxon>
        <taxon>Oceanospirillales</taxon>
        <taxon>Alcanivoracaceae</taxon>
        <taxon>Alloalcanivorax</taxon>
    </lineage>
</organism>
<keyword evidence="1" id="KW-0472">Membrane</keyword>
<comment type="caution">
    <text evidence="2">The sequence shown here is derived from an EMBL/GenBank/DDBJ whole genome shotgun (WGS) entry which is preliminary data.</text>
</comment>
<evidence type="ECO:0000313" key="3">
    <source>
        <dbReference type="Proteomes" id="UP001107961"/>
    </source>
</evidence>
<dbReference type="GeneID" id="94688556"/>
<evidence type="ECO:0000256" key="1">
    <source>
        <dbReference type="SAM" id="Phobius"/>
    </source>
</evidence>
<evidence type="ECO:0000313" key="2">
    <source>
        <dbReference type="EMBL" id="MCE7508183.1"/>
    </source>
</evidence>
<protein>
    <submittedName>
        <fullName evidence="2">Uncharacterized protein</fullName>
    </submittedName>
</protein>
<dbReference type="KEGG" id="axe:P40_19835"/>